<accession>A0A8D8AAR0</accession>
<evidence type="ECO:0000256" key="1">
    <source>
        <dbReference type="SAM" id="SignalP"/>
    </source>
</evidence>
<dbReference type="EMBL" id="HBUE01023032">
    <property type="protein sequence ID" value="CAG6453466.1"/>
    <property type="molecule type" value="Transcribed_RNA"/>
</dbReference>
<sequence length="101" mass="11333">MYFLFWHLHGSLTWPITLMMPPPNAWSLNGDGCNSGSDSPVSLHNQSWPIKLVFAPVSSSHFTLFHLPFTFRDTSARTFPPFFELSKILPISPSISVSVPD</sequence>
<keyword evidence="1" id="KW-0732">Signal</keyword>
<feature type="chain" id="PRO_5036260344" evidence="1">
    <location>
        <begin position="28"/>
        <end position="101"/>
    </location>
</feature>
<dbReference type="EMBL" id="HBUE01023033">
    <property type="protein sequence ID" value="CAG6453467.1"/>
    <property type="molecule type" value="Transcribed_RNA"/>
</dbReference>
<reference evidence="2" key="1">
    <citation type="submission" date="2021-05" db="EMBL/GenBank/DDBJ databases">
        <authorList>
            <person name="Alioto T."/>
            <person name="Alioto T."/>
            <person name="Gomez Garrido J."/>
        </authorList>
    </citation>
    <scope>NUCLEOTIDE SEQUENCE</scope>
</reference>
<evidence type="ECO:0000313" key="2">
    <source>
        <dbReference type="EMBL" id="CAG6453467.1"/>
    </source>
</evidence>
<proteinExistence type="predicted"/>
<name>A0A8D8AAR0_CULPI</name>
<dbReference type="AlphaFoldDB" id="A0A8D8AAR0"/>
<organism evidence="2">
    <name type="scientific">Culex pipiens</name>
    <name type="common">House mosquito</name>
    <dbReference type="NCBI Taxonomy" id="7175"/>
    <lineage>
        <taxon>Eukaryota</taxon>
        <taxon>Metazoa</taxon>
        <taxon>Ecdysozoa</taxon>
        <taxon>Arthropoda</taxon>
        <taxon>Hexapoda</taxon>
        <taxon>Insecta</taxon>
        <taxon>Pterygota</taxon>
        <taxon>Neoptera</taxon>
        <taxon>Endopterygota</taxon>
        <taxon>Diptera</taxon>
        <taxon>Nematocera</taxon>
        <taxon>Culicoidea</taxon>
        <taxon>Culicidae</taxon>
        <taxon>Culicinae</taxon>
        <taxon>Culicini</taxon>
        <taxon>Culex</taxon>
        <taxon>Culex</taxon>
    </lineage>
</organism>
<protein>
    <submittedName>
        <fullName evidence="2">(northern house mosquito) hypothetical protein</fullName>
    </submittedName>
</protein>
<feature type="signal peptide" evidence="1">
    <location>
        <begin position="1"/>
        <end position="27"/>
    </location>
</feature>